<dbReference type="PANTHER" id="PTHR33365:SF11">
    <property type="entry name" value="TAT PATHWAY SIGNAL SEQUENCE"/>
    <property type="match status" value="1"/>
</dbReference>
<dbReference type="GeneID" id="89937403"/>
<reference evidence="10" key="1">
    <citation type="journal article" date="2023" name="Mol. Phylogenet. Evol.">
        <title>Genome-scale phylogeny and comparative genomics of the fungal order Sordariales.</title>
        <authorList>
            <person name="Hensen N."/>
            <person name="Bonometti L."/>
            <person name="Westerberg I."/>
            <person name="Brannstrom I.O."/>
            <person name="Guillou S."/>
            <person name="Cros-Aarteil S."/>
            <person name="Calhoun S."/>
            <person name="Haridas S."/>
            <person name="Kuo A."/>
            <person name="Mondo S."/>
            <person name="Pangilinan J."/>
            <person name="Riley R."/>
            <person name="LaButti K."/>
            <person name="Andreopoulos B."/>
            <person name="Lipzen A."/>
            <person name="Chen C."/>
            <person name="Yan M."/>
            <person name="Daum C."/>
            <person name="Ng V."/>
            <person name="Clum A."/>
            <person name="Steindorff A."/>
            <person name="Ohm R.A."/>
            <person name="Martin F."/>
            <person name="Silar P."/>
            <person name="Natvig D.O."/>
            <person name="Lalanne C."/>
            <person name="Gautier V."/>
            <person name="Ament-Velasquez S.L."/>
            <person name="Kruys A."/>
            <person name="Hutchinson M.I."/>
            <person name="Powell A.J."/>
            <person name="Barry K."/>
            <person name="Miller A.N."/>
            <person name="Grigoriev I.V."/>
            <person name="Debuchy R."/>
            <person name="Gladieux P."/>
            <person name="Hiltunen Thoren M."/>
            <person name="Johannesson H."/>
        </authorList>
    </citation>
    <scope>NUCLEOTIDE SEQUENCE</scope>
    <source>
        <strain evidence="10">CBS 508.74</strain>
    </source>
</reference>
<keyword evidence="7" id="KW-0472">Membrane</keyword>
<evidence type="ECO:0000313" key="11">
    <source>
        <dbReference type="Proteomes" id="UP001302812"/>
    </source>
</evidence>
<evidence type="ECO:0000256" key="2">
    <source>
        <dbReference type="ARBA" id="ARBA00004685"/>
    </source>
</evidence>
<dbReference type="Proteomes" id="UP001302812">
    <property type="component" value="Unassembled WGS sequence"/>
</dbReference>
<comment type="caution">
    <text evidence="10">The sequence shown here is derived from an EMBL/GenBank/DDBJ whole genome shotgun (WGS) entry which is preliminary data.</text>
</comment>
<evidence type="ECO:0000313" key="10">
    <source>
        <dbReference type="EMBL" id="KAK4107815.1"/>
    </source>
</evidence>
<keyword evidence="11" id="KW-1185">Reference proteome</keyword>
<name>A0AAN6T7A7_9PEZI</name>
<dbReference type="GO" id="GO:0016020">
    <property type="term" value="C:membrane"/>
    <property type="evidence" value="ECO:0007669"/>
    <property type="project" value="UniProtKB-SubCell"/>
</dbReference>
<dbReference type="InterPro" id="IPR021765">
    <property type="entry name" value="UstYa-like"/>
</dbReference>
<evidence type="ECO:0000256" key="1">
    <source>
        <dbReference type="ARBA" id="ARBA00004167"/>
    </source>
</evidence>
<dbReference type="AlphaFoldDB" id="A0AAN6T7A7"/>
<sequence>MYLFRPRSGYLPVPVRQESPGSSSSKSVASTTSRVCRLLVLPAVAVVSCALGFSVGTRTSVPACSNGDSAFLQPTKLDIAIPTINTAFKYNRTFSEDPWNNSITEEAWESIVPVGQGSVRYPAAMPQVYTLSVVHQLHCLWSIHRNYYTSLRPQPADHDDSDESMARHMRHCFDYLRQSLMCAADATLEPVDPALGGVTGWHNPRVCRDYNALAAWAAAHRVSNLRGFLQTPGEHSHGKQ</sequence>
<dbReference type="RefSeq" id="XP_064665385.1">
    <property type="nucleotide sequence ID" value="XM_064813278.1"/>
</dbReference>
<dbReference type="PANTHER" id="PTHR33365">
    <property type="entry name" value="YALI0B05434P"/>
    <property type="match status" value="1"/>
</dbReference>
<dbReference type="EMBL" id="MU853369">
    <property type="protein sequence ID" value="KAK4107815.1"/>
    <property type="molecule type" value="Genomic_DNA"/>
</dbReference>
<evidence type="ECO:0000256" key="9">
    <source>
        <dbReference type="ARBA" id="ARBA00035112"/>
    </source>
</evidence>
<evidence type="ECO:0000256" key="8">
    <source>
        <dbReference type="ARBA" id="ARBA00023180"/>
    </source>
</evidence>
<organism evidence="10 11">
    <name type="scientific">Canariomyces notabilis</name>
    <dbReference type="NCBI Taxonomy" id="2074819"/>
    <lineage>
        <taxon>Eukaryota</taxon>
        <taxon>Fungi</taxon>
        <taxon>Dikarya</taxon>
        <taxon>Ascomycota</taxon>
        <taxon>Pezizomycotina</taxon>
        <taxon>Sordariomycetes</taxon>
        <taxon>Sordariomycetidae</taxon>
        <taxon>Sordariales</taxon>
        <taxon>Chaetomiaceae</taxon>
        <taxon>Canariomyces</taxon>
    </lineage>
</organism>
<dbReference type="GO" id="GO:0016491">
    <property type="term" value="F:oxidoreductase activity"/>
    <property type="evidence" value="ECO:0007669"/>
    <property type="project" value="UniProtKB-KW"/>
</dbReference>
<evidence type="ECO:0000256" key="6">
    <source>
        <dbReference type="ARBA" id="ARBA00023026"/>
    </source>
</evidence>
<dbReference type="GO" id="GO:0043386">
    <property type="term" value="P:mycotoxin biosynthetic process"/>
    <property type="evidence" value="ECO:0007669"/>
    <property type="project" value="InterPro"/>
</dbReference>
<evidence type="ECO:0000256" key="3">
    <source>
        <dbReference type="ARBA" id="ARBA00022692"/>
    </source>
</evidence>
<evidence type="ECO:0000256" key="7">
    <source>
        <dbReference type="ARBA" id="ARBA00023136"/>
    </source>
</evidence>
<keyword evidence="6" id="KW-0843">Virulence</keyword>
<keyword evidence="4" id="KW-1133">Transmembrane helix</keyword>
<accession>A0AAN6T7A7</accession>
<evidence type="ECO:0008006" key="12">
    <source>
        <dbReference type="Google" id="ProtNLM"/>
    </source>
</evidence>
<evidence type="ECO:0000256" key="5">
    <source>
        <dbReference type="ARBA" id="ARBA00023002"/>
    </source>
</evidence>
<comment type="similarity">
    <text evidence="9">Belongs to the ustYa family.</text>
</comment>
<keyword evidence="3" id="KW-0812">Transmembrane</keyword>
<comment type="pathway">
    <text evidence="2">Mycotoxin biosynthesis.</text>
</comment>
<gene>
    <name evidence="10" type="ORF">N656DRAFT_762812</name>
</gene>
<comment type="subcellular location">
    <subcellularLocation>
        <location evidence="1">Membrane</location>
        <topology evidence="1">Single-pass membrane protein</topology>
    </subcellularLocation>
</comment>
<reference evidence="10" key="2">
    <citation type="submission" date="2023-05" db="EMBL/GenBank/DDBJ databases">
        <authorList>
            <consortium name="Lawrence Berkeley National Laboratory"/>
            <person name="Steindorff A."/>
            <person name="Hensen N."/>
            <person name="Bonometti L."/>
            <person name="Westerberg I."/>
            <person name="Brannstrom I.O."/>
            <person name="Guillou S."/>
            <person name="Cros-Aarteil S."/>
            <person name="Calhoun S."/>
            <person name="Haridas S."/>
            <person name="Kuo A."/>
            <person name="Mondo S."/>
            <person name="Pangilinan J."/>
            <person name="Riley R."/>
            <person name="Labutti K."/>
            <person name="Andreopoulos B."/>
            <person name="Lipzen A."/>
            <person name="Chen C."/>
            <person name="Yanf M."/>
            <person name="Daum C."/>
            <person name="Ng V."/>
            <person name="Clum A."/>
            <person name="Ohm R."/>
            <person name="Martin F."/>
            <person name="Silar P."/>
            <person name="Natvig D."/>
            <person name="Lalanne C."/>
            <person name="Gautier V."/>
            <person name="Ament-Velasquez S.L."/>
            <person name="Kruys A."/>
            <person name="Hutchinson M.I."/>
            <person name="Powell A.J."/>
            <person name="Barry K."/>
            <person name="Miller A.N."/>
            <person name="Grigoriev I.V."/>
            <person name="Debuchy R."/>
            <person name="Gladieux P."/>
            <person name="Thoren M.H."/>
            <person name="Johannesson H."/>
        </authorList>
    </citation>
    <scope>NUCLEOTIDE SEQUENCE</scope>
    <source>
        <strain evidence="10">CBS 508.74</strain>
    </source>
</reference>
<keyword evidence="8" id="KW-0325">Glycoprotein</keyword>
<dbReference type="Pfam" id="PF11807">
    <property type="entry name" value="UstYa"/>
    <property type="match status" value="1"/>
</dbReference>
<protein>
    <recommendedName>
        <fullName evidence="12">Oxidase ustYa</fullName>
    </recommendedName>
</protein>
<proteinExistence type="inferred from homology"/>
<keyword evidence="5" id="KW-0560">Oxidoreductase</keyword>
<evidence type="ECO:0000256" key="4">
    <source>
        <dbReference type="ARBA" id="ARBA00022989"/>
    </source>
</evidence>